<feature type="repeat" description="TPR" evidence="3">
    <location>
        <begin position="819"/>
        <end position="852"/>
    </location>
</feature>
<accession>A0A815TJU2</accession>
<feature type="repeat" description="TPR" evidence="3">
    <location>
        <begin position="651"/>
        <end position="684"/>
    </location>
</feature>
<proteinExistence type="predicted"/>
<dbReference type="PRINTS" id="PR00381">
    <property type="entry name" value="KINESINLIGHT"/>
</dbReference>
<reference evidence="4" key="1">
    <citation type="submission" date="2021-02" db="EMBL/GenBank/DDBJ databases">
        <authorList>
            <person name="Nowell W R."/>
        </authorList>
    </citation>
    <scope>NUCLEOTIDE SEQUENCE</scope>
</reference>
<comment type="caution">
    <text evidence="4">The sequence shown here is derived from an EMBL/GenBank/DDBJ whole genome shotgun (WGS) entry which is preliminary data.</text>
</comment>
<feature type="repeat" description="TPR" evidence="3">
    <location>
        <begin position="693"/>
        <end position="726"/>
    </location>
</feature>
<dbReference type="InterPro" id="IPR019734">
    <property type="entry name" value="TPR_rpt"/>
</dbReference>
<organism evidence="4 5">
    <name type="scientific">Rotaria sordida</name>
    <dbReference type="NCBI Taxonomy" id="392033"/>
    <lineage>
        <taxon>Eukaryota</taxon>
        <taxon>Metazoa</taxon>
        <taxon>Spiralia</taxon>
        <taxon>Gnathifera</taxon>
        <taxon>Rotifera</taxon>
        <taxon>Eurotatoria</taxon>
        <taxon>Bdelloidea</taxon>
        <taxon>Philodinida</taxon>
        <taxon>Philodinidae</taxon>
        <taxon>Rotaria</taxon>
    </lineage>
</organism>
<feature type="repeat" description="TPR" evidence="3">
    <location>
        <begin position="861"/>
        <end position="894"/>
    </location>
</feature>
<feature type="repeat" description="TPR" evidence="3">
    <location>
        <begin position="441"/>
        <end position="474"/>
    </location>
</feature>
<keyword evidence="1" id="KW-0677">Repeat</keyword>
<feature type="repeat" description="TPR" evidence="3">
    <location>
        <begin position="777"/>
        <end position="810"/>
    </location>
</feature>
<dbReference type="Proteomes" id="UP000663889">
    <property type="component" value="Unassembled WGS sequence"/>
</dbReference>
<dbReference type="SUPFAM" id="SSF48452">
    <property type="entry name" value="TPR-like"/>
    <property type="match status" value="3"/>
</dbReference>
<dbReference type="SUPFAM" id="SSF56399">
    <property type="entry name" value="ADP-ribosylation"/>
    <property type="match status" value="1"/>
</dbReference>
<dbReference type="PROSITE" id="PS50293">
    <property type="entry name" value="TPR_REGION"/>
    <property type="match status" value="10"/>
</dbReference>
<evidence type="ECO:0000313" key="4">
    <source>
        <dbReference type="EMBL" id="CAF1503018.1"/>
    </source>
</evidence>
<feature type="repeat" description="TPR" evidence="3">
    <location>
        <begin position="609"/>
        <end position="642"/>
    </location>
</feature>
<dbReference type="Gene3D" id="3.90.176.10">
    <property type="entry name" value="Toxin ADP-ribosyltransferase, Chain A, domain 1"/>
    <property type="match status" value="1"/>
</dbReference>
<keyword evidence="2 3" id="KW-0802">TPR repeat</keyword>
<evidence type="ECO:0000256" key="2">
    <source>
        <dbReference type="ARBA" id="ARBA00022803"/>
    </source>
</evidence>
<dbReference type="InterPro" id="IPR011990">
    <property type="entry name" value="TPR-like_helical_dom_sf"/>
</dbReference>
<sequence length="958" mass="109734">MATINSSAVLPERMRPILENCLLIWLDADFDELKNDYKQSMQQLRNVIATTITFTDADQCVDYLSDVKDEKVLMIISGLLGQHVIPEIQACPQLNSVYVFCDNQSIHEQWARKIPKIKGICTQIEPICKALEIDHKHCDRSMISMSFRGIDPLFMYTQLLKEAFLEIEDDDATSIKELVDYCRLHNAASPTILEKLEREYRHHPPIWWYTGPFFIYSMLNHALRLMNVDVIMRMGFFIRHLHKHIEKLHGEQQSNEPTNRPFTVFRGQGLSMEDFDKMKQTKGGLMSFNNFISTSRQRDISLGFARLSLYNTNSVAILFVMNIDPMVCVQSKIPYVDVKGVGYYDNKEEEVLFTTHTIFRVNQMKRIEENDTDRLWQVNLTLTDDDDNELNTLTKHLRADHKWTTGWNRLGRILIELGDPAKAEHLYTILLDKASSDYDRVEYYHQLGTVYTNMGEHSKALSSYERSLEINKIALPPNHPNLASSYNNIGEVYRMRGEYSKTLSSFERSLEIRKIALPPNHSDLAMSYNNIASVYDNMGEYPKALSSYERSLEIRKIALPPNHPHLAHSYNNIGVVYYNMGDYSKALSSFERSLQIRKIALPPNHPDLAVSYRDIGGVYNRMGEYSKALSSFERSLEIQKIALSPNHLQLAASYNNIGLVYENMGEYLKALSYYEKDLEISLKALPSNHPNFAQSYNNIGNVYSHMGEYSKALSSYEQSLEIKKIALPPNHPDLGNSYNNIGGVYDSMGEYSKALTYYEKDLEISLKALPPNHPDLATSHNNIGVVYYNMGEYSKALSSYERSLEIQKITLPPNHSDLASSYNNIGAVYRNMGEYSKALSSHERSLEIQKIALPPNHPSLASSYNNIGAVYDKMGEYSKALSSYERSLEIKKIALPLNHPDLASSFNNIGLVYHHMGEYSKALQYYEKAQEIWKKSLPSNHPHIALAKRNIDNVKKKM</sequence>
<feature type="repeat" description="TPR" evidence="3">
    <location>
        <begin position="567"/>
        <end position="600"/>
    </location>
</feature>
<feature type="repeat" description="TPR" evidence="3">
    <location>
        <begin position="903"/>
        <end position="936"/>
    </location>
</feature>
<evidence type="ECO:0000313" key="5">
    <source>
        <dbReference type="Proteomes" id="UP000663889"/>
    </source>
</evidence>
<dbReference type="AlphaFoldDB" id="A0A815TJU2"/>
<gene>
    <name evidence="4" type="ORF">SEV965_LOCUS36170</name>
</gene>
<dbReference type="Gene3D" id="1.25.40.10">
    <property type="entry name" value="Tetratricopeptide repeat domain"/>
    <property type="match status" value="4"/>
</dbReference>
<feature type="repeat" description="TPR" evidence="3">
    <location>
        <begin position="735"/>
        <end position="768"/>
    </location>
</feature>
<dbReference type="SMART" id="SM00028">
    <property type="entry name" value="TPR"/>
    <property type="match status" value="13"/>
</dbReference>
<dbReference type="Pfam" id="PF13424">
    <property type="entry name" value="TPR_12"/>
    <property type="match status" value="5"/>
</dbReference>
<dbReference type="Pfam" id="PF13374">
    <property type="entry name" value="TPR_10"/>
    <property type="match status" value="2"/>
</dbReference>
<evidence type="ECO:0000256" key="3">
    <source>
        <dbReference type="PROSITE-ProRule" id="PRU00339"/>
    </source>
</evidence>
<protein>
    <submittedName>
        <fullName evidence="4">Uncharacterized protein</fullName>
    </submittedName>
</protein>
<feature type="repeat" description="TPR" evidence="3">
    <location>
        <begin position="483"/>
        <end position="516"/>
    </location>
</feature>
<dbReference type="PANTHER" id="PTHR45641:SF1">
    <property type="entry name" value="AAA+ ATPASE DOMAIN-CONTAINING PROTEIN"/>
    <property type="match status" value="1"/>
</dbReference>
<feature type="repeat" description="TPR" evidence="3">
    <location>
        <begin position="525"/>
        <end position="558"/>
    </location>
</feature>
<dbReference type="EMBL" id="CAJNOU010006354">
    <property type="protein sequence ID" value="CAF1503018.1"/>
    <property type="molecule type" value="Genomic_DNA"/>
</dbReference>
<evidence type="ECO:0000256" key="1">
    <source>
        <dbReference type="ARBA" id="ARBA00022737"/>
    </source>
</evidence>
<dbReference type="PROSITE" id="PS50005">
    <property type="entry name" value="TPR"/>
    <property type="match status" value="12"/>
</dbReference>
<dbReference type="PANTHER" id="PTHR45641">
    <property type="entry name" value="TETRATRICOPEPTIDE REPEAT PROTEIN (AFU_ORTHOLOGUE AFUA_6G03870)"/>
    <property type="match status" value="1"/>
</dbReference>
<name>A0A815TJU2_9BILA</name>